<dbReference type="OrthoDB" id="10041281at2759"/>
<dbReference type="EMBL" id="CAJNOJ010000251">
    <property type="protein sequence ID" value="CAF1338653.1"/>
    <property type="molecule type" value="Genomic_DNA"/>
</dbReference>
<feature type="compositionally biased region" description="Basic and acidic residues" evidence="1">
    <location>
        <begin position="245"/>
        <end position="257"/>
    </location>
</feature>
<comment type="caution">
    <text evidence="4">The sequence shown here is derived from an EMBL/GenBank/DDBJ whole genome shotgun (WGS) entry which is preliminary data.</text>
</comment>
<sequence>MKWLYFLIVVLTIVYADTCDRFLTEHCIDIPFGFRSISQMKCLRLIPADFDISIAYSVKNYIIKKTSKCYDIVSYESPSNVLFSSRCEELCPREYCKLLSNQPNTSIINIFYSESSTYDVANQAADLSYDYFLFDSCSSDSRQNVILRIVVFTLAGVIGVLTIIVVTGCIVGSLLKDKDIFSWRWIRDLFLCRLWRKKKQQEEEDFYPSNNNPIPVNIKKDSKVSTDLPTISKTVSPLIRSRQKQKAEPPVEDEKKSVPSNFNRNLPQVHSAISQDILDGKISSISIHC</sequence>
<evidence type="ECO:0000313" key="5">
    <source>
        <dbReference type="Proteomes" id="UP000663852"/>
    </source>
</evidence>
<dbReference type="Proteomes" id="UP000663852">
    <property type="component" value="Unassembled WGS sequence"/>
</dbReference>
<gene>
    <name evidence="4" type="ORF">EDS130_LOCUS32608</name>
</gene>
<keyword evidence="3" id="KW-0732">Signal</keyword>
<dbReference type="AlphaFoldDB" id="A0A815GEG4"/>
<keyword evidence="2" id="KW-0812">Transmembrane</keyword>
<accession>A0A815GEG4</accession>
<feature type="chain" id="PRO_5032706163" evidence="3">
    <location>
        <begin position="17"/>
        <end position="289"/>
    </location>
</feature>
<evidence type="ECO:0000256" key="1">
    <source>
        <dbReference type="SAM" id="MobiDB-lite"/>
    </source>
</evidence>
<feature type="transmembrane region" description="Helical" evidence="2">
    <location>
        <begin position="145"/>
        <end position="175"/>
    </location>
</feature>
<proteinExistence type="predicted"/>
<reference evidence="4" key="1">
    <citation type="submission" date="2021-02" db="EMBL/GenBank/DDBJ databases">
        <authorList>
            <person name="Nowell W R."/>
        </authorList>
    </citation>
    <scope>NUCLEOTIDE SEQUENCE</scope>
</reference>
<protein>
    <submittedName>
        <fullName evidence="4">Uncharacterized protein</fullName>
    </submittedName>
</protein>
<name>A0A815GEG4_ADIRI</name>
<keyword evidence="2" id="KW-1133">Transmembrane helix</keyword>
<organism evidence="4 5">
    <name type="scientific">Adineta ricciae</name>
    <name type="common">Rotifer</name>
    <dbReference type="NCBI Taxonomy" id="249248"/>
    <lineage>
        <taxon>Eukaryota</taxon>
        <taxon>Metazoa</taxon>
        <taxon>Spiralia</taxon>
        <taxon>Gnathifera</taxon>
        <taxon>Rotifera</taxon>
        <taxon>Eurotatoria</taxon>
        <taxon>Bdelloidea</taxon>
        <taxon>Adinetida</taxon>
        <taxon>Adinetidae</taxon>
        <taxon>Adineta</taxon>
    </lineage>
</organism>
<evidence type="ECO:0000256" key="3">
    <source>
        <dbReference type="SAM" id="SignalP"/>
    </source>
</evidence>
<feature type="region of interest" description="Disordered" evidence="1">
    <location>
        <begin position="237"/>
        <end position="261"/>
    </location>
</feature>
<keyword evidence="2" id="KW-0472">Membrane</keyword>
<feature type="signal peptide" evidence="3">
    <location>
        <begin position="1"/>
        <end position="16"/>
    </location>
</feature>
<evidence type="ECO:0000313" key="4">
    <source>
        <dbReference type="EMBL" id="CAF1338653.1"/>
    </source>
</evidence>
<evidence type="ECO:0000256" key="2">
    <source>
        <dbReference type="SAM" id="Phobius"/>
    </source>
</evidence>